<evidence type="ECO:0000313" key="3">
    <source>
        <dbReference type="EMBL" id="KQB36207.1"/>
    </source>
</evidence>
<sequence length="292" mass="33931">MKIFRAKINNEDKICIYNNKIYDLSILLNESTEYIENNFFELYDKILKLKPDDDSSVHGNIEYKIPVPYIRSVRDFYSFEGHVKNARKNKGLNMIDEWYKFPVFYFSCTPNIYPSDCDIKYPEKSKMFDYEMEVAAVIGRRTINCHGSECIKSVYGFMIMNDWSLRDIQREEMKVLLGPAKGKDYATSFGRYFVTSDEILSKRDKNNKINLKMETYVNDKLYSSGNLNEIYFSFCDMIERASEDVPLLPGDIIGSGTFNTGCILELGTEYLRKGDTVTMRSDDLGILTNRVV</sequence>
<dbReference type="RefSeq" id="WP_048102344.1">
    <property type="nucleotide sequence ID" value="NZ_JBBYJF010000002.1"/>
</dbReference>
<evidence type="ECO:0000259" key="1">
    <source>
        <dbReference type="Pfam" id="PF01557"/>
    </source>
</evidence>
<dbReference type="OrthoDB" id="38993at2157"/>
<dbReference type="EMBL" id="LJCQ01000057">
    <property type="protein sequence ID" value="KPV47468.1"/>
    <property type="molecule type" value="Genomic_DNA"/>
</dbReference>
<reference evidence="3 4" key="2">
    <citation type="submission" date="2015-09" db="EMBL/GenBank/DDBJ databases">
        <title>Heavy metals and arsenic resistance mechanisms in polyextremophilic archaea of the family Ferroplasmaceae.</title>
        <authorList>
            <person name="Bulaev A.G."/>
            <person name="Kanygina A.V."/>
        </authorList>
    </citation>
    <scope>NUCLEOTIDE SEQUENCE [LARGE SCALE GENOMIC DNA]</scope>
    <source>
        <strain evidence="3 4">VT</strain>
    </source>
</reference>
<dbReference type="InterPro" id="IPR011234">
    <property type="entry name" value="Fumarylacetoacetase-like_C"/>
</dbReference>
<dbReference type="SUPFAM" id="SSF56529">
    <property type="entry name" value="FAH"/>
    <property type="match status" value="1"/>
</dbReference>
<evidence type="ECO:0000313" key="2">
    <source>
        <dbReference type="EMBL" id="KPV47468.1"/>
    </source>
</evidence>
<keyword evidence="4" id="KW-1185">Reference proteome</keyword>
<organism evidence="2 5">
    <name type="scientific">Acidiplasma aeolicum</name>
    <dbReference type="NCBI Taxonomy" id="507754"/>
    <lineage>
        <taxon>Archaea</taxon>
        <taxon>Methanobacteriati</taxon>
        <taxon>Thermoplasmatota</taxon>
        <taxon>Thermoplasmata</taxon>
        <taxon>Thermoplasmatales</taxon>
        <taxon>Ferroplasmaceae</taxon>
        <taxon>Acidiplasma</taxon>
    </lineage>
</organism>
<reference evidence="2 5" key="1">
    <citation type="submission" date="2015-09" db="EMBL/GenBank/DDBJ databases">
        <title>Draft genome sequence of Acidiplasma aeolicum DSM 18409.</title>
        <authorList>
            <person name="Hemp J."/>
        </authorList>
    </citation>
    <scope>NUCLEOTIDE SEQUENCE [LARGE SCALE GENOMIC DNA]</scope>
    <source>
        <strain evidence="2 5">V</strain>
    </source>
</reference>
<dbReference type="EMBL" id="LKBG01000039">
    <property type="protein sequence ID" value="KQB36207.1"/>
    <property type="molecule type" value="Genomic_DNA"/>
</dbReference>
<gene>
    <name evidence="3" type="ORF">AOG54_07830</name>
    <name evidence="2" type="ORF">SE19_00930</name>
</gene>
<evidence type="ECO:0000313" key="4">
    <source>
        <dbReference type="Proteomes" id="UP000050320"/>
    </source>
</evidence>
<dbReference type="PATRIC" id="fig|507754.4.peg.365"/>
<name>A0A0P9F5W9_9ARCH</name>
<dbReference type="InterPro" id="IPR036663">
    <property type="entry name" value="Fumarylacetoacetase_C_sf"/>
</dbReference>
<accession>A0A0P9F5W9</accession>
<proteinExistence type="predicted"/>
<dbReference type="PANTHER" id="PTHR43211:SF1">
    <property type="entry name" value="BLL6422 PROTEIN"/>
    <property type="match status" value="1"/>
</dbReference>
<dbReference type="Proteomes" id="UP000050515">
    <property type="component" value="Unassembled WGS sequence"/>
</dbReference>
<dbReference type="PANTHER" id="PTHR43211">
    <property type="entry name" value="FUMARYLACETOACETATE HYDROLASE"/>
    <property type="match status" value="1"/>
</dbReference>
<protein>
    <submittedName>
        <fullName evidence="2">Fumarylacetoacetase</fullName>
    </submittedName>
</protein>
<comment type="caution">
    <text evidence="2">The sequence shown here is derived from an EMBL/GenBank/DDBJ whole genome shotgun (WGS) entry which is preliminary data.</text>
</comment>
<dbReference type="Proteomes" id="UP000050320">
    <property type="component" value="Unassembled WGS sequence"/>
</dbReference>
<dbReference type="GeneID" id="84221240"/>
<dbReference type="Gene3D" id="3.90.850.10">
    <property type="entry name" value="Fumarylacetoacetase-like, C-terminal domain"/>
    <property type="match status" value="1"/>
</dbReference>
<dbReference type="AlphaFoldDB" id="A0A0P9F5W9"/>
<dbReference type="GO" id="GO:0003824">
    <property type="term" value="F:catalytic activity"/>
    <property type="evidence" value="ECO:0007669"/>
    <property type="project" value="InterPro"/>
</dbReference>
<feature type="domain" description="Fumarylacetoacetase-like C-terminal" evidence="1">
    <location>
        <begin position="73"/>
        <end position="292"/>
    </location>
</feature>
<evidence type="ECO:0000313" key="5">
    <source>
        <dbReference type="Proteomes" id="UP000050515"/>
    </source>
</evidence>
<dbReference type="Pfam" id="PF01557">
    <property type="entry name" value="FAA_hydrolase"/>
    <property type="match status" value="1"/>
</dbReference>